<feature type="domain" description="PTS EIIB type-4" evidence="8">
    <location>
        <begin position="1"/>
        <end position="160"/>
    </location>
</feature>
<evidence type="ECO:0000256" key="5">
    <source>
        <dbReference type="ARBA" id="ARBA00022679"/>
    </source>
</evidence>
<dbReference type="EC" id="2.7.1.-" evidence="9"/>
<keyword evidence="7" id="KW-0418">Kinase</keyword>
<dbReference type="Gene3D" id="3.40.35.10">
    <property type="entry name" value="Phosphotransferase system, sorbose subfamily IIB component"/>
    <property type="match status" value="1"/>
</dbReference>
<dbReference type="CDD" id="cd00001">
    <property type="entry name" value="PTS_IIB_man"/>
    <property type="match status" value="1"/>
</dbReference>
<dbReference type="Proteomes" id="UP001595988">
    <property type="component" value="Unassembled WGS sequence"/>
</dbReference>
<comment type="subcellular location">
    <subcellularLocation>
        <location evidence="1">Cytoplasm</location>
    </subcellularLocation>
</comment>
<accession>A0ABV9JSL5</accession>
<keyword evidence="3" id="KW-0963">Cytoplasm</keyword>
<evidence type="ECO:0000256" key="4">
    <source>
        <dbReference type="ARBA" id="ARBA00022597"/>
    </source>
</evidence>
<sequence length="160" mass="18105">MKINLSRIDDRLIHGQVTTVWTREANAERIIVISDEVAKDEMRKTLLKQAAPPGVKVNIVDVEKAVRVYNNPKYADTTVFLLFVNPIDVLNVVKAGLPLKEINIGGMAYRDGRKQITKSISVSEEEIKAFKELNNLGVYLDLRVVYSDSSQDFMNKLKEI</sequence>
<dbReference type="InterPro" id="IPR036667">
    <property type="entry name" value="PTS_IIB_sorbose-sp_sf"/>
</dbReference>
<protein>
    <submittedName>
        <fullName evidence="9">Mannose/fructose/sorbose PTS transporter subunit IIB</fullName>
        <ecNumber evidence="9">2.7.1.-</ecNumber>
    </submittedName>
</protein>
<keyword evidence="6" id="KW-0598">Phosphotransferase system</keyword>
<keyword evidence="4" id="KW-0762">Sugar transport</keyword>
<gene>
    <name evidence="9" type="ORF">ACFO3P_00765</name>
</gene>
<dbReference type="NCBIfam" id="TIGR00854">
    <property type="entry name" value="pts-sorbose"/>
    <property type="match status" value="1"/>
</dbReference>
<keyword evidence="2" id="KW-0813">Transport</keyword>
<dbReference type="RefSeq" id="WP_379542071.1">
    <property type="nucleotide sequence ID" value="NZ_JBHSFT010000001.1"/>
</dbReference>
<comment type="caution">
    <text evidence="9">The sequence shown here is derived from an EMBL/GenBank/DDBJ whole genome shotgun (WGS) entry which is preliminary data.</text>
</comment>
<reference evidence="10" key="1">
    <citation type="journal article" date="2019" name="Int. J. Syst. Evol. Microbiol.">
        <title>The Global Catalogue of Microorganisms (GCM) 10K type strain sequencing project: providing services to taxonomists for standard genome sequencing and annotation.</title>
        <authorList>
            <consortium name="The Broad Institute Genomics Platform"/>
            <consortium name="The Broad Institute Genome Sequencing Center for Infectious Disease"/>
            <person name="Wu L."/>
            <person name="Ma J."/>
        </authorList>
    </citation>
    <scope>NUCLEOTIDE SEQUENCE [LARGE SCALE GENOMIC DNA]</scope>
    <source>
        <strain evidence="10">CCUG 37257</strain>
    </source>
</reference>
<dbReference type="InterPro" id="IPR018455">
    <property type="entry name" value="PTS_IIB_sorbose-sp_subgr"/>
</dbReference>
<evidence type="ECO:0000256" key="7">
    <source>
        <dbReference type="ARBA" id="ARBA00022777"/>
    </source>
</evidence>
<proteinExistence type="predicted"/>
<evidence type="ECO:0000256" key="6">
    <source>
        <dbReference type="ARBA" id="ARBA00022683"/>
    </source>
</evidence>
<evidence type="ECO:0000256" key="3">
    <source>
        <dbReference type="ARBA" id="ARBA00022490"/>
    </source>
</evidence>
<name>A0ABV9JSL5_9BACI</name>
<evidence type="ECO:0000259" key="8">
    <source>
        <dbReference type="PROSITE" id="PS51101"/>
    </source>
</evidence>
<keyword evidence="10" id="KW-1185">Reference proteome</keyword>
<evidence type="ECO:0000256" key="1">
    <source>
        <dbReference type="ARBA" id="ARBA00004496"/>
    </source>
</evidence>
<evidence type="ECO:0000313" key="10">
    <source>
        <dbReference type="Proteomes" id="UP001595988"/>
    </source>
</evidence>
<dbReference type="GO" id="GO:0016740">
    <property type="term" value="F:transferase activity"/>
    <property type="evidence" value="ECO:0007669"/>
    <property type="project" value="UniProtKB-KW"/>
</dbReference>
<dbReference type="EMBL" id="JBHSFT010000001">
    <property type="protein sequence ID" value="MFC4660765.1"/>
    <property type="molecule type" value="Genomic_DNA"/>
</dbReference>
<evidence type="ECO:0000313" key="9">
    <source>
        <dbReference type="EMBL" id="MFC4660765.1"/>
    </source>
</evidence>
<keyword evidence="5 9" id="KW-0808">Transferase</keyword>
<organism evidence="9 10">
    <name type="scientific">Oceanobacillus aidingensis</name>
    <dbReference type="NCBI Taxonomy" id="645964"/>
    <lineage>
        <taxon>Bacteria</taxon>
        <taxon>Bacillati</taxon>
        <taxon>Bacillota</taxon>
        <taxon>Bacilli</taxon>
        <taxon>Bacillales</taxon>
        <taxon>Bacillaceae</taxon>
        <taxon>Oceanobacillus</taxon>
    </lineage>
</organism>
<dbReference type="InterPro" id="IPR004720">
    <property type="entry name" value="PTS_IIB_sorbose-sp"/>
</dbReference>
<dbReference type="SUPFAM" id="SSF52728">
    <property type="entry name" value="PTS IIb component"/>
    <property type="match status" value="1"/>
</dbReference>
<dbReference type="PROSITE" id="PS51101">
    <property type="entry name" value="PTS_EIIB_TYPE_4"/>
    <property type="match status" value="1"/>
</dbReference>
<evidence type="ECO:0000256" key="2">
    <source>
        <dbReference type="ARBA" id="ARBA00022448"/>
    </source>
</evidence>
<dbReference type="Pfam" id="PF03830">
    <property type="entry name" value="PTSIIB_sorb"/>
    <property type="match status" value="1"/>
</dbReference>